<sequence length="1167" mass="125102">MGPSTRPEHHLNLNYLPQLSSNKSRSGSSTASTSPIEPPSGGSLRFPIGSGSSLGSVPAPNRLGSGSPSHEFSGRLFPKRAREIQAQEGLNPQPWGPPTSGNSTPLRETIPESPNGESFPDFNQPFGAETTPIGSAPQVTKRGRAGTLPSRIPSAGSLSNSFLSQPSLLPRTSRPTPSTSPFQPGSSTPSEPLGFSASINPNAAKLAQLSRLRAESMPQRGLGNPIGSLWAPSPFSQWGGGQSRLRGSTLASIRSSDGPASPQSAFSRDSLADTDVKTLDYLGLVDTPQQSRATLAPSDIEMLLEGQRNHIGLGSIGDKNANRFRSYSVNAKEKYADEEEMGAYTPSYGSALNTPDPSSAAAFAIHEAVRQHNLEVQAFANFASQNRPRARTAGVLDSPSSRLMRSYIPTPSRLDSSMTAAELDISEHSEYAGLAEAVQGLQLNMKPLDIPGEEQLSAESPTRALWLGNIPSSTTVSSLNVIFGNFGTIESARVLTHKNCGFVNFETLENAVRAKSQLNGKEIFPGAGPIRIGYAKAPSTSGTPGKNGLYPSPSPDPYAKGEDYVAADTLATQSSGAGETVSGAPITPALVDIRGDIVSIVKDLGANDEEQMRVAALVEHAIQNDHYVSEIPPIPEPSHSRVHDAPRLREIRKRIGNNACSQVEVEEIALAMLPEIAELASDYLGNTVVQRLFEFCSDSVKEAMLREIAPHLAEIGVHKNGTWAAQKIIDVARTSNLMGMIVDSLRTASVALFLDQFGNYVMQGCLRYQTPLNDFIFEAMVSRLWDLAQGRYGARAMRACLESHHASKDQQRMVAAAIAVHSVQLATNANGALLLTWFLDTCTFPRRRTVLAPRLVPHLVHLCTHKVAYLTVLKLINQRNEPDARDTILQALFFSPNDKVLDDILSDQACGATLIFKVLTTPFFDEKIRADVVANVRNVLLRIKAQPQQGYKRLMDEVGLSTRTGGPARDAPLREPAEHTRPGSNHGAHVNPHPPDTRSMYAPPNGYAPMGLERTGSMDSNQFEATFPLTVNTMNGPMYSNAANLPLAAMTPQSGMPYPPAMMPNMSHSPRPGPGAPYYPTVDLNGYPTPTTPMNPHQFRGLSGSPAGAPGMPMGGSPMLPQTGFPPGGYGGNMIGSPGMYAGYQMQYMPGQQAQQAGGARRGRVSR</sequence>
<feature type="domain" description="RRM" evidence="6">
    <location>
        <begin position="463"/>
        <end position="537"/>
    </location>
</feature>
<protein>
    <recommendedName>
        <fullName evidence="11">ARM repeat-containing protein</fullName>
    </recommendedName>
</protein>
<dbReference type="Pfam" id="PF00806">
    <property type="entry name" value="PUF"/>
    <property type="match status" value="3"/>
</dbReference>
<dbReference type="Gene3D" id="1.25.10.10">
    <property type="entry name" value="Leucine-rich Repeat Variant"/>
    <property type="match status" value="1"/>
</dbReference>
<dbReference type="GO" id="GO:0003723">
    <property type="term" value="F:RNA binding"/>
    <property type="evidence" value="ECO:0007669"/>
    <property type="project" value="UniProtKB-UniRule"/>
</dbReference>
<dbReference type="PANTHER" id="PTHR47093">
    <property type="entry name" value="PROTEIN JSN1-RELATED"/>
    <property type="match status" value="1"/>
</dbReference>
<name>A0A6G1G3P0_9PEZI</name>
<dbReference type="InterPro" id="IPR001313">
    <property type="entry name" value="Pumilio_RNA-bd_rpt"/>
</dbReference>
<feature type="compositionally biased region" description="Low complexity" evidence="5">
    <location>
        <begin position="20"/>
        <end position="34"/>
    </location>
</feature>
<feature type="compositionally biased region" description="Basic and acidic residues" evidence="5">
    <location>
        <begin position="971"/>
        <end position="981"/>
    </location>
</feature>
<feature type="region of interest" description="Disordered" evidence="5">
    <location>
        <begin position="1"/>
        <end position="198"/>
    </location>
</feature>
<gene>
    <name evidence="8 10" type="ORF">P152DRAFT_396959</name>
</gene>
<feature type="repeat" description="Pumilio" evidence="4">
    <location>
        <begin position="671"/>
        <end position="706"/>
    </location>
</feature>
<dbReference type="Proteomes" id="UP000504638">
    <property type="component" value="Unplaced"/>
</dbReference>
<dbReference type="SMART" id="SM00360">
    <property type="entry name" value="RRM"/>
    <property type="match status" value="1"/>
</dbReference>
<dbReference type="SUPFAM" id="SSF48371">
    <property type="entry name" value="ARM repeat"/>
    <property type="match status" value="1"/>
</dbReference>
<accession>A0A6G1G3P0</accession>
<dbReference type="PROSITE" id="PS50303">
    <property type="entry name" value="PUM_HD"/>
    <property type="match status" value="1"/>
</dbReference>
<reference evidence="8 10" key="1">
    <citation type="submission" date="2020-01" db="EMBL/GenBank/DDBJ databases">
        <authorList>
            <consortium name="DOE Joint Genome Institute"/>
            <person name="Haridas S."/>
            <person name="Albert R."/>
            <person name="Binder M."/>
            <person name="Bloem J."/>
            <person name="Labutti K."/>
            <person name="Salamov A."/>
            <person name="Andreopoulos B."/>
            <person name="Baker S.E."/>
            <person name="Barry K."/>
            <person name="Bills G."/>
            <person name="Bluhm B.H."/>
            <person name="Cannon C."/>
            <person name="Castanera R."/>
            <person name="Culley D.E."/>
            <person name="Daum C."/>
            <person name="Ezra D."/>
            <person name="Gonzalez J.B."/>
            <person name="Henrissat B."/>
            <person name="Kuo A."/>
            <person name="Liang C."/>
            <person name="Lipzen A."/>
            <person name="Lutzoni F."/>
            <person name="Magnuson J."/>
            <person name="Mondo S."/>
            <person name="Nolan M."/>
            <person name="Ohm R."/>
            <person name="Pangilinan J."/>
            <person name="Park H.-J."/>
            <person name="Ramirez L."/>
            <person name="Alfaro M."/>
            <person name="Sun H."/>
            <person name="Tritt A."/>
            <person name="Yoshinaga Y."/>
            <person name="Zwiers L.-H."/>
            <person name="Turgeon B.G."/>
            <person name="Goodwin S.B."/>
            <person name="Spatafora J.W."/>
            <person name="Crous P.W."/>
            <person name="Grigoriev I.V."/>
        </authorList>
    </citation>
    <scope>NUCLEOTIDE SEQUENCE</scope>
    <source>
        <strain evidence="8 10">CBS 781.70</strain>
    </source>
</reference>
<evidence type="ECO:0000259" key="6">
    <source>
        <dbReference type="PROSITE" id="PS50102"/>
    </source>
</evidence>
<evidence type="ECO:0000256" key="4">
    <source>
        <dbReference type="PROSITE-ProRule" id="PRU00317"/>
    </source>
</evidence>
<proteinExistence type="predicted"/>
<feature type="compositionally biased region" description="Low complexity" evidence="5">
    <location>
        <begin position="166"/>
        <end position="181"/>
    </location>
</feature>
<evidence type="ECO:0000313" key="10">
    <source>
        <dbReference type="RefSeq" id="XP_033534223.1"/>
    </source>
</evidence>
<dbReference type="InterPro" id="IPR016024">
    <property type="entry name" value="ARM-type_fold"/>
</dbReference>
<dbReference type="GO" id="GO:0000288">
    <property type="term" value="P:nuclear-transcribed mRNA catabolic process, deadenylation-dependent decay"/>
    <property type="evidence" value="ECO:0007669"/>
    <property type="project" value="TreeGrafter"/>
</dbReference>
<evidence type="ECO:0000313" key="9">
    <source>
        <dbReference type="Proteomes" id="UP000504638"/>
    </source>
</evidence>
<keyword evidence="1" id="KW-0677">Repeat</keyword>
<dbReference type="SUPFAM" id="SSF54928">
    <property type="entry name" value="RNA-binding domain, RBD"/>
    <property type="match status" value="1"/>
</dbReference>
<feature type="compositionally biased region" description="Basic and acidic residues" evidence="5">
    <location>
        <begin position="1"/>
        <end position="11"/>
    </location>
</feature>
<feature type="repeat" description="Pumilio" evidence="4">
    <location>
        <begin position="707"/>
        <end position="743"/>
    </location>
</feature>
<dbReference type="PROSITE" id="PS50302">
    <property type="entry name" value="PUM"/>
    <property type="match status" value="3"/>
</dbReference>
<dbReference type="SMART" id="SM00025">
    <property type="entry name" value="Pumilio"/>
    <property type="match status" value="6"/>
</dbReference>
<organism evidence="8">
    <name type="scientific">Eremomyces bilateralis CBS 781.70</name>
    <dbReference type="NCBI Taxonomy" id="1392243"/>
    <lineage>
        <taxon>Eukaryota</taxon>
        <taxon>Fungi</taxon>
        <taxon>Dikarya</taxon>
        <taxon>Ascomycota</taxon>
        <taxon>Pezizomycotina</taxon>
        <taxon>Dothideomycetes</taxon>
        <taxon>Dothideomycetes incertae sedis</taxon>
        <taxon>Eremomycetales</taxon>
        <taxon>Eremomycetaceae</taxon>
        <taxon>Eremomyces</taxon>
    </lineage>
</organism>
<evidence type="ECO:0000313" key="8">
    <source>
        <dbReference type="EMBL" id="KAF1812592.1"/>
    </source>
</evidence>
<dbReference type="FunFam" id="1.25.10.10:FF:000167">
    <property type="entry name" value="RNA binding protein Jsn1"/>
    <property type="match status" value="1"/>
</dbReference>
<dbReference type="OrthoDB" id="2017782at2759"/>
<dbReference type="InterPro" id="IPR052645">
    <property type="entry name" value="Pumilio_domain_protein"/>
</dbReference>
<feature type="repeat" description="Pumilio" evidence="4">
    <location>
        <begin position="744"/>
        <end position="782"/>
    </location>
</feature>
<feature type="compositionally biased region" description="Polar residues" evidence="5">
    <location>
        <begin position="156"/>
        <end position="165"/>
    </location>
</feature>
<evidence type="ECO:0000256" key="2">
    <source>
        <dbReference type="ARBA" id="ARBA00024893"/>
    </source>
</evidence>
<dbReference type="PROSITE" id="PS50102">
    <property type="entry name" value="RRM"/>
    <property type="match status" value="1"/>
</dbReference>
<dbReference type="InterPro" id="IPR035979">
    <property type="entry name" value="RBD_domain_sf"/>
</dbReference>
<feature type="region of interest" description="Disordered" evidence="5">
    <location>
        <begin position="535"/>
        <end position="554"/>
    </location>
</feature>
<feature type="region of interest" description="Disordered" evidence="5">
    <location>
        <begin position="960"/>
        <end position="1018"/>
    </location>
</feature>
<dbReference type="Gene3D" id="3.30.70.330">
    <property type="match status" value="1"/>
</dbReference>
<evidence type="ECO:0000256" key="1">
    <source>
        <dbReference type="ARBA" id="ARBA00022737"/>
    </source>
</evidence>
<dbReference type="InterPro" id="IPR033133">
    <property type="entry name" value="PUM-HD"/>
</dbReference>
<reference evidence="10" key="2">
    <citation type="submission" date="2020-04" db="EMBL/GenBank/DDBJ databases">
        <authorList>
            <consortium name="NCBI Genome Project"/>
        </authorList>
    </citation>
    <scope>NUCLEOTIDE SEQUENCE</scope>
    <source>
        <strain evidence="10">CBS 781.70</strain>
    </source>
</reference>
<evidence type="ECO:0008006" key="11">
    <source>
        <dbReference type="Google" id="ProtNLM"/>
    </source>
</evidence>
<keyword evidence="9" id="KW-1185">Reference proteome</keyword>
<dbReference type="InterPro" id="IPR000504">
    <property type="entry name" value="RRM_dom"/>
</dbReference>
<keyword evidence="3" id="KW-0694">RNA-binding</keyword>
<dbReference type="RefSeq" id="XP_033534223.1">
    <property type="nucleotide sequence ID" value="XM_033676387.1"/>
</dbReference>
<evidence type="ECO:0000259" key="7">
    <source>
        <dbReference type="PROSITE" id="PS50303"/>
    </source>
</evidence>
<feature type="domain" description="PUM-HD" evidence="7">
    <location>
        <begin position="609"/>
        <end position="962"/>
    </location>
</feature>
<dbReference type="InterPro" id="IPR012677">
    <property type="entry name" value="Nucleotide-bd_a/b_plait_sf"/>
</dbReference>
<dbReference type="Pfam" id="PF00076">
    <property type="entry name" value="RRM_1"/>
    <property type="match status" value="1"/>
</dbReference>
<comment type="function">
    <text evidence="2">RNA-binding nucleolar protein required for pre-rRNA processing. Involved in production of 18S rRNA and assembly of small ribosomal subunit.</text>
</comment>
<dbReference type="EMBL" id="ML975157">
    <property type="protein sequence ID" value="KAF1812592.1"/>
    <property type="molecule type" value="Genomic_DNA"/>
</dbReference>
<evidence type="ECO:0000256" key="5">
    <source>
        <dbReference type="SAM" id="MobiDB-lite"/>
    </source>
</evidence>
<evidence type="ECO:0000256" key="3">
    <source>
        <dbReference type="PROSITE-ProRule" id="PRU00176"/>
    </source>
</evidence>
<dbReference type="AlphaFoldDB" id="A0A6G1G3P0"/>
<dbReference type="GeneID" id="54416957"/>
<dbReference type="PANTHER" id="PTHR47093:SF1">
    <property type="entry name" value="PROTEIN JSN1-RELATED"/>
    <property type="match status" value="1"/>
</dbReference>
<dbReference type="InterPro" id="IPR011989">
    <property type="entry name" value="ARM-like"/>
</dbReference>
<reference evidence="10" key="3">
    <citation type="submission" date="2025-04" db="UniProtKB">
        <authorList>
            <consortium name="RefSeq"/>
        </authorList>
    </citation>
    <scope>IDENTIFICATION</scope>
    <source>
        <strain evidence="10">CBS 781.70</strain>
    </source>
</reference>